<feature type="transmembrane region" description="Helical" evidence="4">
    <location>
        <begin position="198"/>
        <end position="216"/>
    </location>
</feature>
<accession>A0ABX3MVI5</accession>
<evidence type="ECO:0000313" key="7">
    <source>
        <dbReference type="Proteomes" id="UP000190787"/>
    </source>
</evidence>
<keyword evidence="4" id="KW-0472">Membrane</keyword>
<feature type="transmembrane region" description="Helical" evidence="4">
    <location>
        <begin position="49"/>
        <end position="67"/>
    </location>
</feature>
<keyword evidence="4" id="KW-0812">Transmembrane</keyword>
<evidence type="ECO:0000256" key="4">
    <source>
        <dbReference type="SAM" id="Phobius"/>
    </source>
</evidence>
<feature type="transmembrane region" description="Helical" evidence="4">
    <location>
        <begin position="74"/>
        <end position="92"/>
    </location>
</feature>
<evidence type="ECO:0000313" key="6">
    <source>
        <dbReference type="EMBL" id="OOY23714.1"/>
    </source>
</evidence>
<dbReference type="EMBL" id="MPZV01000003">
    <property type="protein sequence ID" value="OOY23714.1"/>
    <property type="molecule type" value="Genomic_DNA"/>
</dbReference>
<reference evidence="6 7" key="1">
    <citation type="submission" date="2016-11" db="EMBL/GenBank/DDBJ databases">
        <title>A multilocus sequence analysis scheme for characterization of bacteria in the genus Thioclava.</title>
        <authorList>
            <person name="Liu Y."/>
            <person name="Shao Z."/>
        </authorList>
    </citation>
    <scope>NUCLEOTIDE SEQUENCE [LARGE SCALE GENOMIC DNA]</scope>
    <source>
        <strain evidence="6 7">TAW-CT134</strain>
    </source>
</reference>
<dbReference type="CDD" id="cd01949">
    <property type="entry name" value="GGDEF"/>
    <property type="match status" value="1"/>
</dbReference>
<dbReference type="Gene3D" id="3.30.70.270">
    <property type="match status" value="1"/>
</dbReference>
<dbReference type="PROSITE" id="PS50887">
    <property type="entry name" value="GGDEF"/>
    <property type="match status" value="1"/>
</dbReference>
<proteinExistence type="predicted"/>
<dbReference type="Proteomes" id="UP000190787">
    <property type="component" value="Unassembled WGS sequence"/>
</dbReference>
<feature type="transmembrane region" description="Helical" evidence="4">
    <location>
        <begin position="228"/>
        <end position="249"/>
    </location>
</feature>
<keyword evidence="4" id="KW-1133">Transmembrane helix</keyword>
<evidence type="ECO:0000256" key="1">
    <source>
        <dbReference type="ARBA" id="ARBA00012528"/>
    </source>
</evidence>
<dbReference type="SMART" id="SM00267">
    <property type="entry name" value="GGDEF"/>
    <property type="match status" value="1"/>
</dbReference>
<dbReference type="InterPro" id="IPR029787">
    <property type="entry name" value="Nucleotide_cyclase"/>
</dbReference>
<dbReference type="RefSeq" id="WP_078605634.1">
    <property type="nucleotide sequence ID" value="NZ_MPZV01000003.1"/>
</dbReference>
<comment type="catalytic activity">
    <reaction evidence="2">
        <text>2 GTP = 3',3'-c-di-GMP + 2 diphosphate</text>
        <dbReference type="Rhea" id="RHEA:24898"/>
        <dbReference type="ChEBI" id="CHEBI:33019"/>
        <dbReference type="ChEBI" id="CHEBI:37565"/>
        <dbReference type="ChEBI" id="CHEBI:58805"/>
        <dbReference type="EC" id="2.7.7.65"/>
    </reaction>
</comment>
<protein>
    <recommendedName>
        <fullName evidence="1">diguanylate cyclase</fullName>
        <ecNumber evidence="1">2.7.7.65</ecNumber>
    </recommendedName>
</protein>
<dbReference type="InterPro" id="IPR000160">
    <property type="entry name" value="GGDEF_dom"/>
</dbReference>
<evidence type="ECO:0000256" key="2">
    <source>
        <dbReference type="ARBA" id="ARBA00034247"/>
    </source>
</evidence>
<dbReference type="EC" id="2.7.7.65" evidence="1"/>
<evidence type="ECO:0000256" key="3">
    <source>
        <dbReference type="SAM" id="MobiDB-lite"/>
    </source>
</evidence>
<dbReference type="InterPro" id="IPR043128">
    <property type="entry name" value="Rev_trsase/Diguanyl_cyclase"/>
</dbReference>
<dbReference type="PANTHER" id="PTHR45138">
    <property type="entry name" value="REGULATORY COMPONENTS OF SENSORY TRANSDUCTION SYSTEM"/>
    <property type="match status" value="1"/>
</dbReference>
<dbReference type="NCBIfam" id="TIGR00254">
    <property type="entry name" value="GGDEF"/>
    <property type="match status" value="1"/>
</dbReference>
<feature type="transmembrane region" description="Helical" evidence="4">
    <location>
        <begin position="126"/>
        <end position="145"/>
    </location>
</feature>
<gene>
    <name evidence="6" type="ORF">BMI91_14710</name>
</gene>
<name>A0ABX3MVI5_9RHOB</name>
<organism evidence="6 7">
    <name type="scientific">Thioclava sediminum</name>
    <dbReference type="NCBI Taxonomy" id="1915319"/>
    <lineage>
        <taxon>Bacteria</taxon>
        <taxon>Pseudomonadati</taxon>
        <taxon>Pseudomonadota</taxon>
        <taxon>Alphaproteobacteria</taxon>
        <taxon>Rhodobacterales</taxon>
        <taxon>Paracoccaceae</taxon>
        <taxon>Thioclava</taxon>
    </lineage>
</organism>
<dbReference type="SUPFAM" id="SSF55073">
    <property type="entry name" value="Nucleotide cyclase"/>
    <property type="match status" value="1"/>
</dbReference>
<dbReference type="PANTHER" id="PTHR45138:SF9">
    <property type="entry name" value="DIGUANYLATE CYCLASE DGCM-RELATED"/>
    <property type="match status" value="1"/>
</dbReference>
<keyword evidence="7" id="KW-1185">Reference proteome</keyword>
<dbReference type="InterPro" id="IPR050469">
    <property type="entry name" value="Diguanylate_Cyclase"/>
</dbReference>
<feature type="domain" description="GGDEF" evidence="5">
    <location>
        <begin position="297"/>
        <end position="430"/>
    </location>
</feature>
<feature type="region of interest" description="Disordered" evidence="3">
    <location>
        <begin position="450"/>
        <end position="469"/>
    </location>
</feature>
<sequence length="469" mass="49861">MSVFRRARVLIRPLLVFAAALAGVALLAQVATALSGEDMVVRAITSWNAMGGWTALAILAMAGAIAFRREAPNVARGLAAGTLLLCLFSNVAEVYDLSGAGAIGGGAAALLAITAAGFFALEAGAYLFGTIAYLTVFGGALMYLLSHSIATSRLAEGVSIGAALAIMCLAYAGLICRSDRGVMRVLLNEHASGRQARAQMLLGVVAPFLLGTFYLLSDQGSQVRAELLLLVATIVGVNIGLIILMAVSLERVDHARRKAERELVNRAMRDGLTGLFNREMLGRRFAQYFAQGMREQVPFTALMVDLDHFKQINDLGGHSLGDRVLRRTARAMRAQLRLEDTMARVGGEEFAVILPGAGLVEALEVAERLRACVAGLRFEDQYGAALQVTVSIGVAEWERGEELRSLYARADGALYAAKNGGRDRVLLAPPTAQMRCTALTLPPLSAGRAPTAVPTLPARQTEPVRAPQC</sequence>
<dbReference type="Pfam" id="PF00990">
    <property type="entry name" value="GGDEF"/>
    <property type="match status" value="1"/>
</dbReference>
<comment type="caution">
    <text evidence="6">The sequence shown here is derived from an EMBL/GenBank/DDBJ whole genome shotgun (WGS) entry which is preliminary data.</text>
</comment>
<feature type="transmembrane region" description="Helical" evidence="4">
    <location>
        <begin position="98"/>
        <end position="119"/>
    </location>
</feature>
<evidence type="ECO:0000259" key="5">
    <source>
        <dbReference type="PROSITE" id="PS50887"/>
    </source>
</evidence>
<feature type="transmembrane region" description="Helical" evidence="4">
    <location>
        <begin position="157"/>
        <end position="177"/>
    </location>
</feature>